<keyword evidence="4" id="KW-1185">Reference proteome</keyword>
<dbReference type="SUPFAM" id="SSF55073">
    <property type="entry name" value="Nucleotide cyclase"/>
    <property type="match status" value="1"/>
</dbReference>
<gene>
    <name evidence="3" type="ordered locus">CTN_1171</name>
</gene>
<dbReference type="Gene3D" id="3.30.70.270">
    <property type="match status" value="1"/>
</dbReference>
<dbReference type="GO" id="GO:0043709">
    <property type="term" value="P:cell adhesion involved in single-species biofilm formation"/>
    <property type="evidence" value="ECO:0007669"/>
    <property type="project" value="TreeGrafter"/>
</dbReference>
<keyword evidence="1" id="KW-1133">Transmembrane helix</keyword>
<dbReference type="EMBL" id="CP000916">
    <property type="protein sequence ID" value="ACM23346.1"/>
    <property type="molecule type" value="Genomic_DNA"/>
</dbReference>
<dbReference type="AlphaFoldDB" id="B9K8R4"/>
<dbReference type="Proteomes" id="UP000000445">
    <property type="component" value="Chromosome"/>
</dbReference>
<dbReference type="STRING" id="309803.CTN_1171"/>
<dbReference type="GO" id="GO:0005886">
    <property type="term" value="C:plasma membrane"/>
    <property type="evidence" value="ECO:0007669"/>
    <property type="project" value="TreeGrafter"/>
</dbReference>
<evidence type="ECO:0000313" key="4">
    <source>
        <dbReference type="Proteomes" id="UP000000445"/>
    </source>
</evidence>
<feature type="transmembrane region" description="Helical" evidence="1">
    <location>
        <begin position="6"/>
        <end position="21"/>
    </location>
</feature>
<dbReference type="InterPro" id="IPR043128">
    <property type="entry name" value="Rev_trsase/Diguanyl_cyclase"/>
</dbReference>
<evidence type="ECO:0000259" key="2">
    <source>
        <dbReference type="PROSITE" id="PS50887"/>
    </source>
</evidence>
<keyword evidence="1" id="KW-0472">Membrane</keyword>
<feature type="transmembrane region" description="Helical" evidence="1">
    <location>
        <begin position="28"/>
        <end position="46"/>
    </location>
</feature>
<protein>
    <submittedName>
        <fullName evidence="3">Diguanylate cyclase</fullName>
    </submittedName>
</protein>
<dbReference type="InterPro" id="IPR029787">
    <property type="entry name" value="Nucleotide_cyclase"/>
</dbReference>
<dbReference type="PANTHER" id="PTHR45138:SF6">
    <property type="entry name" value="DIGUANYLATE CYCLASE DGCN"/>
    <property type="match status" value="1"/>
</dbReference>
<reference evidence="3 4" key="1">
    <citation type="journal article" date="2009" name="Biosci. Biotechnol. Biochem.">
        <title>WeGAS: a web-based microbial genome annotation system.</title>
        <authorList>
            <person name="Lee D."/>
            <person name="Seo H."/>
            <person name="Park C."/>
            <person name="Park K."/>
        </authorList>
    </citation>
    <scope>NUCLEOTIDE SEQUENCE [LARGE SCALE GENOMIC DNA]</scope>
    <source>
        <strain evidence="4">ATCC 49049 / DSM 4359 / NBRC 107923 / NS-E</strain>
    </source>
</reference>
<dbReference type="PROSITE" id="PS50887">
    <property type="entry name" value="GGDEF"/>
    <property type="match status" value="1"/>
</dbReference>
<organism evidence="3 4">
    <name type="scientific">Thermotoga neapolitana (strain ATCC 49049 / DSM 4359 / NBRC 107923 / NS-E)</name>
    <dbReference type="NCBI Taxonomy" id="309803"/>
    <lineage>
        <taxon>Bacteria</taxon>
        <taxon>Thermotogati</taxon>
        <taxon>Thermotogota</taxon>
        <taxon>Thermotogae</taxon>
        <taxon>Thermotogales</taxon>
        <taxon>Thermotogaceae</taxon>
        <taxon>Thermotoga</taxon>
    </lineage>
</organism>
<dbReference type="NCBIfam" id="TIGR00254">
    <property type="entry name" value="GGDEF"/>
    <property type="match status" value="1"/>
</dbReference>
<dbReference type="KEGG" id="tna:CTN_1171"/>
<dbReference type="InterPro" id="IPR000160">
    <property type="entry name" value="GGDEF_dom"/>
</dbReference>
<feature type="transmembrane region" description="Helical" evidence="1">
    <location>
        <begin position="52"/>
        <end position="73"/>
    </location>
</feature>
<dbReference type="HOGENOM" id="CLU_000445_11_16_0"/>
<evidence type="ECO:0000256" key="1">
    <source>
        <dbReference type="SAM" id="Phobius"/>
    </source>
</evidence>
<dbReference type="CDD" id="cd01949">
    <property type="entry name" value="GGDEF"/>
    <property type="match status" value="1"/>
</dbReference>
<dbReference type="GO" id="GO:0052621">
    <property type="term" value="F:diguanylate cyclase activity"/>
    <property type="evidence" value="ECO:0007669"/>
    <property type="project" value="TreeGrafter"/>
</dbReference>
<dbReference type="SMART" id="SM00267">
    <property type="entry name" value="GGDEF"/>
    <property type="match status" value="1"/>
</dbReference>
<evidence type="ECO:0000313" key="3">
    <source>
        <dbReference type="EMBL" id="ACM23346.1"/>
    </source>
</evidence>
<dbReference type="GO" id="GO:1902201">
    <property type="term" value="P:negative regulation of bacterial-type flagellum-dependent cell motility"/>
    <property type="evidence" value="ECO:0007669"/>
    <property type="project" value="TreeGrafter"/>
</dbReference>
<dbReference type="PANTHER" id="PTHR45138">
    <property type="entry name" value="REGULATORY COMPONENTS OF SENSORY TRANSDUCTION SYSTEM"/>
    <property type="match status" value="1"/>
</dbReference>
<feature type="domain" description="GGDEF" evidence="2">
    <location>
        <begin position="112"/>
        <end position="239"/>
    </location>
</feature>
<dbReference type="eggNOG" id="COG2199">
    <property type="taxonomic scope" value="Bacteria"/>
</dbReference>
<dbReference type="Pfam" id="PF00990">
    <property type="entry name" value="GGDEF"/>
    <property type="match status" value="1"/>
</dbReference>
<dbReference type="InterPro" id="IPR050469">
    <property type="entry name" value="Diguanylate_Cyclase"/>
</dbReference>
<proteinExistence type="predicted"/>
<keyword evidence="1" id="KW-0812">Transmembrane</keyword>
<name>B9K8R4_THENN</name>
<sequence length="243" mass="28364">MMEEIVHVMAALLLFFFVFLVRNYVKNLGSYTLEIGIAVIILGLLIDTFNEAFGYNIILIGIVVVFFGTIRIFKKLKEIAIRDYLTGLYTRYYFFEEWLPQEMERQKRKKGKGIAFLVIDLDDFKMINDRYSHRMGDKLLKFAAQKIVENIRRTDCAVRFGGDEILVAFPEADEKTVENIVKRLEKKLMFNPFGLPLKFSYGIETWRPGENIENVVQKADLQMYSLKSLKKQKQILSEEADVD</sequence>
<accession>B9K8R4</accession>